<accession>A0A1F5S3P0</accession>
<feature type="active site" description="Cysteine persulfide intermediate" evidence="9">
    <location>
        <position position="210"/>
    </location>
</feature>
<dbReference type="Pfam" id="PF20258">
    <property type="entry name" value="tRNA_Me_trans_C"/>
    <property type="match status" value="1"/>
</dbReference>
<evidence type="ECO:0000256" key="6">
    <source>
        <dbReference type="ARBA" id="ARBA00022884"/>
    </source>
</evidence>
<dbReference type="GO" id="GO:0002143">
    <property type="term" value="P:tRNA wobble position uridine thiolation"/>
    <property type="evidence" value="ECO:0007669"/>
    <property type="project" value="TreeGrafter"/>
</dbReference>
<dbReference type="CDD" id="cd01998">
    <property type="entry name" value="MnmA_TRMU-like"/>
    <property type="match status" value="1"/>
</dbReference>
<evidence type="ECO:0000256" key="8">
    <source>
        <dbReference type="ARBA" id="ARBA00051542"/>
    </source>
</evidence>
<comment type="caution">
    <text evidence="9">Lacks conserved residue(s) required for the propagation of feature annotation.</text>
</comment>
<organism evidence="12 13">
    <name type="scientific">Candidatus Falkowbacteria bacterium RIFOXYA2_FULL_38_12</name>
    <dbReference type="NCBI Taxonomy" id="1797993"/>
    <lineage>
        <taxon>Bacteria</taxon>
        <taxon>Candidatus Falkowiibacteriota</taxon>
    </lineage>
</organism>
<dbReference type="Proteomes" id="UP000177407">
    <property type="component" value="Unassembled WGS sequence"/>
</dbReference>
<feature type="site" description="Interaction with tRNA" evidence="9">
    <location>
        <position position="345"/>
    </location>
</feature>
<evidence type="ECO:0000256" key="5">
    <source>
        <dbReference type="ARBA" id="ARBA00022840"/>
    </source>
</evidence>
<dbReference type="InterPro" id="IPR046885">
    <property type="entry name" value="MnmA-like_C"/>
</dbReference>
<feature type="active site" description="Nucleophile" evidence="9">
    <location>
        <position position="114"/>
    </location>
</feature>
<comment type="subcellular location">
    <subcellularLocation>
        <location evidence="9">Cytoplasm</location>
    </subcellularLocation>
</comment>
<dbReference type="PANTHER" id="PTHR11933">
    <property type="entry name" value="TRNA 5-METHYLAMINOMETHYL-2-THIOURIDYLATE -METHYLTRANSFERASE"/>
    <property type="match status" value="1"/>
</dbReference>
<keyword evidence="7" id="KW-1015">Disulfide bond</keyword>
<feature type="site" description="Interaction with tRNA" evidence="9">
    <location>
        <position position="139"/>
    </location>
</feature>
<feature type="binding site" evidence="9">
    <location>
        <position position="38"/>
    </location>
    <ligand>
        <name>ATP</name>
        <dbReference type="ChEBI" id="CHEBI:30616"/>
    </ligand>
</feature>
<dbReference type="InterPro" id="IPR046884">
    <property type="entry name" value="MnmA-like_central"/>
</dbReference>
<evidence type="ECO:0000313" key="13">
    <source>
        <dbReference type="Proteomes" id="UP000177407"/>
    </source>
</evidence>
<evidence type="ECO:0000259" key="11">
    <source>
        <dbReference type="Pfam" id="PF20259"/>
    </source>
</evidence>
<feature type="domain" description="tRNA-specific 2-thiouridylase MnmA-like C-terminal" evidence="10">
    <location>
        <begin position="288"/>
        <end position="361"/>
    </location>
</feature>
<dbReference type="FunFam" id="2.30.30.280:FF:000001">
    <property type="entry name" value="tRNA-specific 2-thiouridylase MnmA"/>
    <property type="match status" value="1"/>
</dbReference>
<feature type="binding site" evidence="9">
    <location>
        <begin position="12"/>
        <end position="19"/>
    </location>
    <ligand>
        <name>ATP</name>
        <dbReference type="ChEBI" id="CHEBI:30616"/>
    </ligand>
</feature>
<dbReference type="FunFam" id="3.40.50.620:FF:000115">
    <property type="entry name" value="tRNA-specific 2-thiouridylase MnmA"/>
    <property type="match status" value="1"/>
</dbReference>
<gene>
    <name evidence="9" type="primary">mnmA</name>
    <name evidence="12" type="ORF">A2257_00775</name>
</gene>
<feature type="region of interest" description="Interaction with tRNA" evidence="9">
    <location>
        <begin position="313"/>
        <end position="314"/>
    </location>
</feature>
<feature type="binding site" evidence="9">
    <location>
        <position position="138"/>
    </location>
    <ligand>
        <name>ATP</name>
        <dbReference type="ChEBI" id="CHEBI:30616"/>
    </ligand>
</feature>
<evidence type="ECO:0000259" key="10">
    <source>
        <dbReference type="Pfam" id="PF20258"/>
    </source>
</evidence>
<keyword evidence="3 9" id="KW-0819">tRNA processing</keyword>
<evidence type="ECO:0000256" key="4">
    <source>
        <dbReference type="ARBA" id="ARBA00022741"/>
    </source>
</evidence>
<dbReference type="NCBIfam" id="TIGR00420">
    <property type="entry name" value="trmU"/>
    <property type="match status" value="1"/>
</dbReference>
<keyword evidence="9" id="KW-0963">Cytoplasm</keyword>
<dbReference type="HAMAP" id="MF_00144">
    <property type="entry name" value="tRNA_thiouridyl_MnmA"/>
    <property type="match status" value="1"/>
</dbReference>
<dbReference type="PANTHER" id="PTHR11933:SF5">
    <property type="entry name" value="MITOCHONDRIAL TRNA-SPECIFIC 2-THIOURIDYLASE 1"/>
    <property type="match status" value="1"/>
</dbReference>
<comment type="function">
    <text evidence="9">Catalyzes the 2-thiolation of uridine at the wobble position (U34) of tRNA, leading to the formation of s(2)U34.</text>
</comment>
<dbReference type="GO" id="GO:0000049">
    <property type="term" value="F:tRNA binding"/>
    <property type="evidence" value="ECO:0007669"/>
    <property type="project" value="UniProtKB-KW"/>
</dbReference>
<dbReference type="Pfam" id="PF03054">
    <property type="entry name" value="tRNA_Me_trans"/>
    <property type="match status" value="1"/>
</dbReference>
<dbReference type="InterPro" id="IPR023382">
    <property type="entry name" value="MnmA-like_central_sf"/>
</dbReference>
<dbReference type="InterPro" id="IPR004506">
    <property type="entry name" value="MnmA-like"/>
</dbReference>
<comment type="caution">
    <text evidence="12">The sequence shown here is derived from an EMBL/GenBank/DDBJ whole genome shotgun (WGS) entry which is preliminary data.</text>
</comment>
<feature type="domain" description="tRNA-specific 2-thiouridylase MnmA-like central" evidence="11">
    <location>
        <begin position="217"/>
        <end position="280"/>
    </location>
</feature>
<dbReference type="Gene3D" id="3.40.50.620">
    <property type="entry name" value="HUPs"/>
    <property type="match status" value="1"/>
</dbReference>
<dbReference type="Pfam" id="PF20259">
    <property type="entry name" value="tRNA_Me_trans_M"/>
    <property type="match status" value="1"/>
</dbReference>
<sequence length="362" mass="41041">MVKKQKKKVVVAMSGGVDSSVAAAILKNQGYDVVGVFMRFWQDTPNTREHNTELHGIENKCCSFDAYSDAKRVAEMLDIPFYALDMKAPFKKTVVDYFLDEYKKGRTPNPCVECNRFIKFGEFLKKAKAMGADYIATGHYTRIKNKELRIKLLKGKDADKDQSYFLYTLTKDQLKHCLFPIGEYAKPKVRTMAKKLGLSIHNKKDSQEVCFIGDNLENFLKKWLKLKSGKIIELETKKILGEHRGLSLYTIGQRKGLGFSGGPYYVAKIDIKSNTLIVSKNEKEIFGKELKLKKVNFISDAPEFPLKVKTKIRYGHKGADSVLTKENNIYKIIFDKPQRAITSGQSAVFYKGEEVIGGGIII</sequence>
<dbReference type="SUPFAM" id="SSF52402">
    <property type="entry name" value="Adenine nucleotide alpha hydrolases-like"/>
    <property type="match status" value="1"/>
</dbReference>
<dbReference type="EC" id="2.8.1.13" evidence="9"/>
<evidence type="ECO:0000256" key="2">
    <source>
        <dbReference type="ARBA" id="ARBA00022679"/>
    </source>
</evidence>
<dbReference type="GO" id="GO:0005524">
    <property type="term" value="F:ATP binding"/>
    <property type="evidence" value="ECO:0007669"/>
    <property type="project" value="UniProtKB-KW"/>
</dbReference>
<protein>
    <recommendedName>
        <fullName evidence="9">tRNA-specific 2-thiouridylase MnmA</fullName>
        <ecNumber evidence="9">2.8.1.13</ecNumber>
    </recommendedName>
</protein>
<evidence type="ECO:0000313" key="12">
    <source>
        <dbReference type="EMBL" id="OGF21304.1"/>
    </source>
</evidence>
<dbReference type="InterPro" id="IPR014729">
    <property type="entry name" value="Rossmann-like_a/b/a_fold"/>
</dbReference>
<dbReference type="GO" id="GO:0005737">
    <property type="term" value="C:cytoplasm"/>
    <property type="evidence" value="ECO:0007669"/>
    <property type="project" value="UniProtKB-SubCell"/>
</dbReference>
<dbReference type="Gene3D" id="2.30.30.280">
    <property type="entry name" value="Adenine nucleotide alpha hydrolases-like domains"/>
    <property type="match status" value="1"/>
</dbReference>
<keyword evidence="2 9" id="KW-0808">Transferase</keyword>
<dbReference type="Gene3D" id="2.40.30.10">
    <property type="entry name" value="Translation factors"/>
    <property type="match status" value="1"/>
</dbReference>
<keyword evidence="5 9" id="KW-0067">ATP-binding</keyword>
<evidence type="ECO:0000256" key="1">
    <source>
        <dbReference type="ARBA" id="ARBA00022555"/>
    </source>
</evidence>
<keyword evidence="1 9" id="KW-0820">tRNA-binding</keyword>
<dbReference type="GO" id="GO:0103016">
    <property type="term" value="F:tRNA-uridine 2-sulfurtransferase activity"/>
    <property type="evidence" value="ECO:0007669"/>
    <property type="project" value="UniProtKB-EC"/>
</dbReference>
<evidence type="ECO:0000256" key="3">
    <source>
        <dbReference type="ARBA" id="ARBA00022694"/>
    </source>
</evidence>
<proteinExistence type="inferred from homology"/>
<reference evidence="12 13" key="1">
    <citation type="journal article" date="2016" name="Nat. Commun.">
        <title>Thousands of microbial genomes shed light on interconnected biogeochemical processes in an aquifer system.</title>
        <authorList>
            <person name="Anantharaman K."/>
            <person name="Brown C.T."/>
            <person name="Hug L.A."/>
            <person name="Sharon I."/>
            <person name="Castelle C.J."/>
            <person name="Probst A.J."/>
            <person name="Thomas B.C."/>
            <person name="Singh A."/>
            <person name="Wilkins M.J."/>
            <person name="Karaoz U."/>
            <person name="Brodie E.L."/>
            <person name="Williams K.H."/>
            <person name="Hubbard S.S."/>
            <person name="Banfield J.F."/>
        </authorList>
    </citation>
    <scope>NUCLEOTIDE SEQUENCE [LARGE SCALE GENOMIC DNA]</scope>
</reference>
<comment type="catalytic activity">
    <reaction evidence="8 9">
        <text>S-sulfanyl-L-cysteinyl-[protein] + uridine(34) in tRNA + AH2 + ATP = 2-thiouridine(34) in tRNA + L-cysteinyl-[protein] + A + AMP + diphosphate + H(+)</text>
        <dbReference type="Rhea" id="RHEA:47032"/>
        <dbReference type="Rhea" id="RHEA-COMP:10131"/>
        <dbReference type="Rhea" id="RHEA-COMP:11726"/>
        <dbReference type="Rhea" id="RHEA-COMP:11727"/>
        <dbReference type="Rhea" id="RHEA-COMP:11728"/>
        <dbReference type="ChEBI" id="CHEBI:13193"/>
        <dbReference type="ChEBI" id="CHEBI:15378"/>
        <dbReference type="ChEBI" id="CHEBI:17499"/>
        <dbReference type="ChEBI" id="CHEBI:29950"/>
        <dbReference type="ChEBI" id="CHEBI:30616"/>
        <dbReference type="ChEBI" id="CHEBI:33019"/>
        <dbReference type="ChEBI" id="CHEBI:61963"/>
        <dbReference type="ChEBI" id="CHEBI:65315"/>
        <dbReference type="ChEBI" id="CHEBI:87170"/>
        <dbReference type="ChEBI" id="CHEBI:456215"/>
        <dbReference type="EC" id="2.8.1.13"/>
    </reaction>
</comment>
<evidence type="ECO:0000256" key="7">
    <source>
        <dbReference type="ARBA" id="ARBA00023157"/>
    </source>
</evidence>
<dbReference type="EMBL" id="MFGA01000008">
    <property type="protein sequence ID" value="OGF21304.1"/>
    <property type="molecule type" value="Genomic_DNA"/>
</dbReference>
<dbReference type="AlphaFoldDB" id="A0A1F5S3P0"/>
<keyword evidence="6 9" id="KW-0694">RNA-binding</keyword>
<comment type="similarity">
    <text evidence="9">Belongs to the MnmA/TRMU family.</text>
</comment>
<dbReference type="NCBIfam" id="NF001138">
    <property type="entry name" value="PRK00143.1"/>
    <property type="match status" value="1"/>
</dbReference>
<feature type="region of interest" description="Interaction with tRNA" evidence="9">
    <location>
        <begin position="160"/>
        <end position="162"/>
    </location>
</feature>
<keyword evidence="4 9" id="KW-0547">Nucleotide-binding</keyword>
<name>A0A1F5S3P0_9BACT</name>
<evidence type="ECO:0000256" key="9">
    <source>
        <dbReference type="HAMAP-Rule" id="MF_00144"/>
    </source>
</evidence>